<keyword evidence="2 6" id="KW-0031">Aminopeptidase</keyword>
<dbReference type="PATRIC" id="fig|722438.3.peg.209"/>
<evidence type="ECO:0000256" key="6">
    <source>
        <dbReference type="HAMAP-Rule" id="MF_01974"/>
    </source>
</evidence>
<dbReference type="InterPro" id="IPR036005">
    <property type="entry name" value="Creatinase/aminopeptidase-like"/>
</dbReference>
<dbReference type="HOGENOM" id="CLU_015857_0_1_14"/>
<comment type="similarity">
    <text evidence="6">Belongs to the peptidase M24A family. Methionine aminopeptidase type 1 subfamily.</text>
</comment>
<dbReference type="STRING" id="722438.F539_01050"/>
<dbReference type="NCBIfam" id="TIGR00500">
    <property type="entry name" value="met_pdase_I"/>
    <property type="match status" value="1"/>
</dbReference>
<sequence>MVYLKSAREVEQIRQACKIFQEAKAYFTIERLLGKSLTAIDQALKQFIESKGATCAFHKYQNFPGFNCLSLNETVIHGIADNRVFGVKDKLTLDIGINLNGYICDAAFTVLGPKAPEPMQTLLEVTEACFTAVVEPQLRPNNPTGNVSHAIQTYFESKGYYLLKQFGGHGCGIKVHEEPLILNYGKPDTGTKLEPGMVLCIEPMVMTDSDAMVMHNNSWNVLTPKSRYNCHVEQMYVITTSGFECLTN</sequence>
<comment type="function">
    <text evidence="1 6">Removes the N-terminal methionine from nascent proteins. The N-terminal methionine is often cleaved when the second residue in the primary sequence is small and uncharged (Met-Ala-, Cys, Gly, Pro, Ser, Thr, or Val). Requires deformylation of the N(alpha)-formylated initiator methionine before it can be hydrolyzed.</text>
</comment>
<dbReference type="SMR" id="A0A0H3DND8"/>
<dbReference type="GO" id="GO:0005829">
    <property type="term" value="C:cytosol"/>
    <property type="evidence" value="ECO:0007669"/>
    <property type="project" value="TreeGrafter"/>
</dbReference>
<evidence type="ECO:0000256" key="1">
    <source>
        <dbReference type="ARBA" id="ARBA00002521"/>
    </source>
</evidence>
<dbReference type="GO" id="GO:0006508">
    <property type="term" value="P:proteolysis"/>
    <property type="evidence" value="ECO:0007669"/>
    <property type="project" value="UniProtKB-KW"/>
</dbReference>
<accession>A0A0H3DND8</accession>
<evidence type="ECO:0000313" key="10">
    <source>
        <dbReference type="Proteomes" id="UP000007756"/>
    </source>
</evidence>
<dbReference type="PANTHER" id="PTHR43330">
    <property type="entry name" value="METHIONINE AMINOPEPTIDASE"/>
    <property type="match status" value="1"/>
</dbReference>
<dbReference type="InterPro" id="IPR002467">
    <property type="entry name" value="Pept_M24A_MAP1"/>
</dbReference>
<feature type="binding site" evidence="6">
    <location>
        <position position="176"/>
    </location>
    <ligand>
        <name>substrate</name>
    </ligand>
</feature>
<dbReference type="GO" id="GO:0046872">
    <property type="term" value="F:metal ion binding"/>
    <property type="evidence" value="ECO:0007669"/>
    <property type="project" value="UniProtKB-UniRule"/>
</dbReference>
<feature type="binding site" evidence="6">
    <location>
        <position position="202"/>
    </location>
    <ligand>
        <name>a divalent metal cation</name>
        <dbReference type="ChEBI" id="CHEBI:60240"/>
        <label>2</label>
        <note>catalytic</note>
    </ligand>
</feature>
<feature type="binding site" evidence="6">
    <location>
        <position position="169"/>
    </location>
    <ligand>
        <name>a divalent metal cation</name>
        <dbReference type="ChEBI" id="CHEBI:60240"/>
        <label>2</label>
        <note>catalytic</note>
    </ligand>
</feature>
<dbReference type="KEGG" id="mpj:MPNE_0215"/>
<dbReference type="RefSeq" id="WP_010874543.1">
    <property type="nucleotide sequence ID" value="NZ_CP010546.1"/>
</dbReference>
<feature type="domain" description="Peptidase M24" evidence="8">
    <location>
        <begin position="11"/>
        <end position="239"/>
    </location>
</feature>
<dbReference type="PRINTS" id="PR00599">
    <property type="entry name" value="MAPEPTIDASE"/>
</dbReference>
<name>A0A0H3DND8_MYCPB</name>
<dbReference type="InterPro" id="IPR001714">
    <property type="entry name" value="Pept_M24_MAP"/>
</dbReference>
<protein>
    <recommendedName>
        <fullName evidence="6 7">Methionine aminopeptidase</fullName>
        <shortName evidence="6">MAP</shortName>
        <shortName evidence="6">MetAP</shortName>
        <ecNumber evidence="6 7">3.4.11.18</ecNumber>
    </recommendedName>
    <alternativeName>
        <fullName evidence="6">Peptidase M</fullName>
    </alternativeName>
</protein>
<dbReference type="Gene3D" id="3.90.230.10">
    <property type="entry name" value="Creatinase/methionine aminopeptidase superfamily"/>
    <property type="match status" value="1"/>
</dbReference>
<evidence type="ECO:0000256" key="3">
    <source>
        <dbReference type="ARBA" id="ARBA00022670"/>
    </source>
</evidence>
<proteinExistence type="inferred from homology"/>
<dbReference type="PaxDb" id="722438-MPNE_0215"/>
<evidence type="ECO:0000256" key="4">
    <source>
        <dbReference type="ARBA" id="ARBA00022723"/>
    </source>
</evidence>
<dbReference type="GeneID" id="66609166"/>
<dbReference type="EMBL" id="CP002077">
    <property type="protein sequence ID" value="ADK87213.1"/>
    <property type="molecule type" value="Genomic_DNA"/>
</dbReference>
<dbReference type="GO" id="GO:0004239">
    <property type="term" value="F:initiator methionyl aminopeptidase activity"/>
    <property type="evidence" value="ECO:0007669"/>
    <property type="project" value="UniProtKB-UniRule"/>
</dbReference>
<feature type="binding site" evidence="6">
    <location>
        <position position="105"/>
    </location>
    <ligand>
        <name>a divalent metal cation</name>
        <dbReference type="ChEBI" id="CHEBI:60240"/>
        <label>1</label>
    </ligand>
</feature>
<comment type="catalytic activity">
    <reaction evidence="6 7">
        <text>Release of N-terminal amino acids, preferentially methionine, from peptides and arylamides.</text>
        <dbReference type="EC" id="3.4.11.18"/>
    </reaction>
</comment>
<dbReference type="CDD" id="cd01086">
    <property type="entry name" value="MetAP1"/>
    <property type="match status" value="1"/>
</dbReference>
<feature type="binding site" evidence="6">
    <location>
        <position position="233"/>
    </location>
    <ligand>
        <name>a divalent metal cation</name>
        <dbReference type="ChEBI" id="CHEBI:60240"/>
        <label>2</label>
        <note>catalytic</note>
    </ligand>
</feature>
<evidence type="ECO:0000259" key="8">
    <source>
        <dbReference type="Pfam" id="PF00557"/>
    </source>
</evidence>
<gene>
    <name evidence="6 9" type="primary">map</name>
    <name evidence="9" type="ordered locus">MPNE_0215</name>
</gene>
<evidence type="ECO:0000256" key="7">
    <source>
        <dbReference type="RuleBase" id="RU003653"/>
    </source>
</evidence>
<feature type="binding site" evidence="6">
    <location>
        <position position="77"/>
    </location>
    <ligand>
        <name>substrate</name>
    </ligand>
</feature>
<feature type="binding site" evidence="6">
    <location>
        <position position="94"/>
    </location>
    <ligand>
        <name>a divalent metal cation</name>
        <dbReference type="ChEBI" id="CHEBI:60240"/>
        <label>1</label>
    </ligand>
</feature>
<feature type="binding site" evidence="6">
    <location>
        <position position="233"/>
    </location>
    <ligand>
        <name>a divalent metal cation</name>
        <dbReference type="ChEBI" id="CHEBI:60240"/>
        <label>1</label>
    </ligand>
</feature>
<dbReference type="eggNOG" id="COG0024">
    <property type="taxonomic scope" value="Bacteria"/>
</dbReference>
<keyword evidence="3 6" id="KW-0645">Protease</keyword>
<dbReference type="Pfam" id="PF00557">
    <property type="entry name" value="Peptidase_M24"/>
    <property type="match status" value="1"/>
</dbReference>
<dbReference type="InterPro" id="IPR000994">
    <property type="entry name" value="Pept_M24"/>
</dbReference>
<dbReference type="GO" id="GO:0070006">
    <property type="term" value="F:metalloaminopeptidase activity"/>
    <property type="evidence" value="ECO:0007669"/>
    <property type="project" value="UniProtKB-UniRule"/>
</dbReference>
<feature type="binding site" evidence="6">
    <location>
        <position position="105"/>
    </location>
    <ligand>
        <name>a divalent metal cation</name>
        <dbReference type="ChEBI" id="CHEBI:60240"/>
        <label>2</label>
        <note>catalytic</note>
    </ligand>
</feature>
<comment type="subunit">
    <text evidence="6">Monomer.</text>
</comment>
<dbReference type="HAMAP" id="MF_01974">
    <property type="entry name" value="MetAP_1"/>
    <property type="match status" value="1"/>
</dbReference>
<evidence type="ECO:0000313" key="9">
    <source>
        <dbReference type="EMBL" id="ADK87213.1"/>
    </source>
</evidence>
<dbReference type="PANTHER" id="PTHR43330:SF27">
    <property type="entry name" value="METHIONINE AMINOPEPTIDASE"/>
    <property type="match status" value="1"/>
</dbReference>
<dbReference type="SUPFAM" id="SSF55920">
    <property type="entry name" value="Creatinase/aminopeptidase"/>
    <property type="match status" value="1"/>
</dbReference>
<dbReference type="Proteomes" id="UP000007756">
    <property type="component" value="Chromosome"/>
</dbReference>
<comment type="cofactor">
    <cofactor evidence="6">
        <name>Co(2+)</name>
        <dbReference type="ChEBI" id="CHEBI:48828"/>
    </cofactor>
    <cofactor evidence="6">
        <name>Zn(2+)</name>
        <dbReference type="ChEBI" id="CHEBI:29105"/>
    </cofactor>
    <cofactor evidence="6">
        <name>Mn(2+)</name>
        <dbReference type="ChEBI" id="CHEBI:29035"/>
    </cofactor>
    <cofactor evidence="6">
        <name>Fe(2+)</name>
        <dbReference type="ChEBI" id="CHEBI:29033"/>
    </cofactor>
    <text evidence="6">Binds 2 divalent metal cations per subunit. Has a high-affinity and a low affinity metal-binding site. The true nature of the physiological cofactor is under debate. The enzyme is active with cobalt, zinc, manganese or divalent iron ions. Most likely, methionine aminopeptidases function as mononuclear Fe(2+)-metalloproteases under physiological conditions, and the catalytically relevant metal-binding site has been assigned to the histidine-containing high-affinity site.</text>
</comment>
<dbReference type="AlphaFoldDB" id="A0A0H3DND8"/>
<reference evidence="9 10" key="1">
    <citation type="journal article" date="2010" name="Appl. Environ. Microbiol.">
        <title>Targeted chromosomal knockouts in Mycoplasma pneumoniae.</title>
        <authorList>
            <person name="Krishnakumar R."/>
            <person name="Assad-Garcia N."/>
            <person name="Benders G.A."/>
            <person name="Phan Q."/>
            <person name="Montague M.G."/>
            <person name="Glass J.I."/>
        </authorList>
    </citation>
    <scope>NUCLEOTIDE SEQUENCE [LARGE SCALE GENOMIC DNA]</scope>
    <source>
        <strain evidence="10">ATCC 15531 / DSM 22911 / NBRC 14401 / NCTC 10119 / FH</strain>
    </source>
</reference>
<organism evidence="9 10">
    <name type="scientific">Mycoplasmoides pneumoniae (strain ATCC 15531 / DSM 23978 / CIP 103766 / NBRC 14401 / NCTC 10119 / FH)</name>
    <name type="common">Mycoplasma pneumoniae</name>
    <dbReference type="NCBI Taxonomy" id="722438"/>
    <lineage>
        <taxon>Bacteria</taxon>
        <taxon>Bacillati</taxon>
        <taxon>Mycoplasmatota</taxon>
        <taxon>Mycoplasmoidales</taxon>
        <taxon>Mycoplasmoidaceae</taxon>
        <taxon>Mycoplasmoides</taxon>
    </lineage>
</organism>
<dbReference type="PROSITE" id="PS00680">
    <property type="entry name" value="MAP_1"/>
    <property type="match status" value="1"/>
</dbReference>
<evidence type="ECO:0000256" key="2">
    <source>
        <dbReference type="ARBA" id="ARBA00022438"/>
    </source>
</evidence>
<evidence type="ECO:0000256" key="5">
    <source>
        <dbReference type="ARBA" id="ARBA00022801"/>
    </source>
</evidence>
<keyword evidence="5 6" id="KW-0378">Hydrolase</keyword>
<dbReference type="EC" id="3.4.11.18" evidence="6 7"/>
<keyword evidence="4 6" id="KW-0479">Metal-binding</keyword>